<evidence type="ECO:0000313" key="3">
    <source>
        <dbReference type="EMBL" id="RJN31751.1"/>
    </source>
</evidence>
<dbReference type="PROSITE" id="PS51733">
    <property type="entry name" value="BPL_LPL_CATALYTIC"/>
    <property type="match status" value="1"/>
</dbReference>
<reference evidence="3 4" key="1">
    <citation type="submission" date="2018-09" db="EMBL/GenBank/DDBJ databases">
        <title>Nesterenkonia natronophila sp. nov., an alkaliphilic actinobacteriume isolated from a soda lake, and emended description of the genus Nesterenkonia.</title>
        <authorList>
            <person name="Menes R.J."/>
            <person name="Iriarte A."/>
        </authorList>
    </citation>
    <scope>NUCLEOTIDE SEQUENCE [LARGE SCALE GENOMIC DNA]</scope>
    <source>
        <strain evidence="3 4">M8</strain>
    </source>
</reference>
<dbReference type="SUPFAM" id="SSF55681">
    <property type="entry name" value="Class II aaRS and biotin synthetases"/>
    <property type="match status" value="1"/>
</dbReference>
<dbReference type="RefSeq" id="WP_119902538.1">
    <property type="nucleotide sequence ID" value="NZ_QYZP01000002.1"/>
</dbReference>
<dbReference type="NCBIfam" id="TIGR00121">
    <property type="entry name" value="birA_ligase"/>
    <property type="match status" value="1"/>
</dbReference>
<dbReference type="EC" id="6.3.4.15" evidence="3"/>
<dbReference type="Proteomes" id="UP000266615">
    <property type="component" value="Unassembled WGS sequence"/>
</dbReference>
<protein>
    <submittedName>
        <fullName evidence="3">Biotin--[acetyl-CoA-carboxylase] ligase</fullName>
        <ecNumber evidence="3">6.3.4.15</ecNumber>
    </submittedName>
</protein>
<evidence type="ECO:0000313" key="4">
    <source>
        <dbReference type="Proteomes" id="UP000266615"/>
    </source>
</evidence>
<dbReference type="GO" id="GO:0005737">
    <property type="term" value="C:cytoplasm"/>
    <property type="evidence" value="ECO:0007669"/>
    <property type="project" value="TreeGrafter"/>
</dbReference>
<dbReference type="Gene3D" id="2.30.30.100">
    <property type="match status" value="1"/>
</dbReference>
<dbReference type="EMBL" id="QYZP01000002">
    <property type="protein sequence ID" value="RJN31751.1"/>
    <property type="molecule type" value="Genomic_DNA"/>
</dbReference>
<dbReference type="InterPro" id="IPR004143">
    <property type="entry name" value="BPL_LPL_catalytic"/>
</dbReference>
<keyword evidence="4" id="KW-1185">Reference proteome</keyword>
<feature type="domain" description="BPL/LPL catalytic" evidence="2">
    <location>
        <begin position="17"/>
        <end position="211"/>
    </location>
</feature>
<keyword evidence="1 3" id="KW-0436">Ligase</keyword>
<evidence type="ECO:0000259" key="2">
    <source>
        <dbReference type="PROSITE" id="PS51733"/>
    </source>
</evidence>
<dbReference type="InterPro" id="IPR045864">
    <property type="entry name" value="aa-tRNA-synth_II/BPL/LPL"/>
</dbReference>
<dbReference type="InterPro" id="IPR004408">
    <property type="entry name" value="Biotin_CoA_COase_ligase"/>
</dbReference>
<sequence>MTDSAAIRLDDALLQRRLVDTGLFAAVHRVESTGSTNEDLLEAAGNPEAGSPVPHLSVLTAEQQTGGRGRQTRSWVSPQGASLSTSVLLRPSLPVVQRHWVTLCVGLGLVRALRSREIPAALKWPNDVHVEGRKIAGILAAIPPRDSEAVVVGCGINVLINRQQLPTPTATSVILELSRAGQEAPTPGSAAAGQLRSALLCDWLEEVAVLLERVRQYGSIEPIRSEIVSAISTVGQEVRLELPDGSAVRGEAVAVEYDGALTVEVRSRRRAVRETGNGGIQETLWHAERTPRRESFHAGDVVHLRPIGGPA</sequence>
<accession>A0A3A4F214</accession>
<dbReference type="PANTHER" id="PTHR12835">
    <property type="entry name" value="BIOTIN PROTEIN LIGASE"/>
    <property type="match status" value="1"/>
</dbReference>
<dbReference type="Pfam" id="PF03099">
    <property type="entry name" value="BPL_LplA_LipB"/>
    <property type="match status" value="1"/>
</dbReference>
<dbReference type="Gene3D" id="3.30.930.10">
    <property type="entry name" value="Bira Bifunctional Protein, Domain 2"/>
    <property type="match status" value="1"/>
</dbReference>
<dbReference type="GO" id="GO:0004077">
    <property type="term" value="F:biotin--[biotin carboxyl-carrier protein] ligase activity"/>
    <property type="evidence" value="ECO:0007669"/>
    <property type="project" value="UniProtKB-EC"/>
</dbReference>
<dbReference type="OrthoDB" id="9807064at2"/>
<comment type="caution">
    <text evidence="3">The sequence shown here is derived from an EMBL/GenBank/DDBJ whole genome shotgun (WGS) entry which is preliminary data.</text>
</comment>
<name>A0A3A4F214_9MICC</name>
<proteinExistence type="predicted"/>
<evidence type="ECO:0000256" key="1">
    <source>
        <dbReference type="ARBA" id="ARBA00022598"/>
    </source>
</evidence>
<dbReference type="CDD" id="cd16442">
    <property type="entry name" value="BPL"/>
    <property type="match status" value="1"/>
</dbReference>
<organism evidence="3 4">
    <name type="scientific">Nesterenkonia natronophila</name>
    <dbReference type="NCBI Taxonomy" id="2174932"/>
    <lineage>
        <taxon>Bacteria</taxon>
        <taxon>Bacillati</taxon>
        <taxon>Actinomycetota</taxon>
        <taxon>Actinomycetes</taxon>
        <taxon>Micrococcales</taxon>
        <taxon>Micrococcaceae</taxon>
        <taxon>Nesterenkonia</taxon>
    </lineage>
</organism>
<dbReference type="PANTHER" id="PTHR12835:SF5">
    <property type="entry name" value="BIOTIN--PROTEIN LIGASE"/>
    <property type="match status" value="1"/>
</dbReference>
<dbReference type="AlphaFoldDB" id="A0A3A4F214"/>
<gene>
    <name evidence="3" type="ORF">D3250_06375</name>
</gene>